<protein>
    <recommendedName>
        <fullName evidence="4">Glycosyltransferase 2-like domain-containing protein</fullName>
    </recommendedName>
</protein>
<keyword evidence="6" id="KW-1185">Reference proteome</keyword>
<organism evidence="5 6">
    <name type="scientific">Cnuella takakiae</name>
    <dbReference type="NCBI Taxonomy" id="1302690"/>
    <lineage>
        <taxon>Bacteria</taxon>
        <taxon>Pseudomonadati</taxon>
        <taxon>Bacteroidota</taxon>
        <taxon>Chitinophagia</taxon>
        <taxon>Chitinophagales</taxon>
        <taxon>Chitinophagaceae</taxon>
        <taxon>Cnuella</taxon>
    </lineage>
</organism>
<dbReference type="Proteomes" id="UP000184368">
    <property type="component" value="Unassembled WGS sequence"/>
</dbReference>
<gene>
    <name evidence="5" type="ORF">SAMN05444008_104253</name>
</gene>
<evidence type="ECO:0000313" key="6">
    <source>
        <dbReference type="Proteomes" id="UP000184368"/>
    </source>
</evidence>
<comment type="similarity">
    <text evidence="1">Belongs to the glycosyltransferase 2 family.</text>
</comment>
<dbReference type="PANTHER" id="PTHR43179">
    <property type="entry name" value="RHAMNOSYLTRANSFERASE WBBL"/>
    <property type="match status" value="1"/>
</dbReference>
<dbReference type="GO" id="GO:0016757">
    <property type="term" value="F:glycosyltransferase activity"/>
    <property type="evidence" value="ECO:0007669"/>
    <property type="project" value="UniProtKB-KW"/>
</dbReference>
<feature type="domain" description="Glycosyltransferase 2-like" evidence="4">
    <location>
        <begin position="6"/>
        <end position="142"/>
    </location>
</feature>
<dbReference type="RefSeq" id="WP_073041450.1">
    <property type="nucleotide sequence ID" value="NZ_FQUO01000004.1"/>
</dbReference>
<keyword evidence="2" id="KW-0328">Glycosyltransferase</keyword>
<sequence length="290" mass="32776">MPQVLVIIINYKAEDLLPGVLKSLQEEDGALSIAILDNSSTDASWNKLKSLDDDRVQLFRSASNLGFTGGINFVLRSEWVEQQNFPYFFLLNPDAYCPGGLVGNLVSLLQQHANAACISPRITHMDGRPWYEGATIQYSKGKVVMDGMVKKQHGRVQETDVFNGCAALFDMHKVVKAGLFNEALFMYYDEADLSIKLTQLGYTILYAPHLIVKHDVSYTTRKISHLKTYYMTRNKFLVFNNTMSTGQKLLFLAHELALHGKHLRIKNMLFHMKGYIDFTLGRTGAINQQS</sequence>
<proteinExistence type="inferred from homology"/>
<dbReference type="OrthoDB" id="9771846at2"/>
<evidence type="ECO:0000259" key="4">
    <source>
        <dbReference type="Pfam" id="PF00535"/>
    </source>
</evidence>
<dbReference type="InterPro" id="IPR001173">
    <property type="entry name" value="Glyco_trans_2-like"/>
</dbReference>
<evidence type="ECO:0000256" key="2">
    <source>
        <dbReference type="ARBA" id="ARBA00022676"/>
    </source>
</evidence>
<reference evidence="5 6" key="1">
    <citation type="submission" date="2016-11" db="EMBL/GenBank/DDBJ databases">
        <authorList>
            <person name="Jaros S."/>
            <person name="Januszkiewicz K."/>
            <person name="Wedrychowicz H."/>
        </authorList>
    </citation>
    <scope>NUCLEOTIDE SEQUENCE [LARGE SCALE GENOMIC DNA]</scope>
    <source>
        <strain evidence="5 6">DSM 26897</strain>
    </source>
</reference>
<evidence type="ECO:0000313" key="5">
    <source>
        <dbReference type="EMBL" id="SHF04129.1"/>
    </source>
</evidence>
<accession>A0A1M4YEH8</accession>
<evidence type="ECO:0000256" key="3">
    <source>
        <dbReference type="ARBA" id="ARBA00022679"/>
    </source>
</evidence>
<dbReference type="PANTHER" id="PTHR43179:SF12">
    <property type="entry name" value="GALACTOFURANOSYLTRANSFERASE GLFT2"/>
    <property type="match status" value="1"/>
</dbReference>
<dbReference type="Pfam" id="PF00535">
    <property type="entry name" value="Glycos_transf_2"/>
    <property type="match status" value="1"/>
</dbReference>
<dbReference type="Gene3D" id="3.90.550.10">
    <property type="entry name" value="Spore Coat Polysaccharide Biosynthesis Protein SpsA, Chain A"/>
    <property type="match status" value="1"/>
</dbReference>
<dbReference type="STRING" id="1302690.BUE76_15445"/>
<dbReference type="EMBL" id="FQUO01000004">
    <property type="protein sequence ID" value="SHF04129.1"/>
    <property type="molecule type" value="Genomic_DNA"/>
</dbReference>
<evidence type="ECO:0000256" key="1">
    <source>
        <dbReference type="ARBA" id="ARBA00006739"/>
    </source>
</evidence>
<name>A0A1M4YEH8_9BACT</name>
<dbReference type="SUPFAM" id="SSF53448">
    <property type="entry name" value="Nucleotide-diphospho-sugar transferases"/>
    <property type="match status" value="1"/>
</dbReference>
<dbReference type="AlphaFoldDB" id="A0A1M4YEH8"/>
<keyword evidence="3" id="KW-0808">Transferase</keyword>
<dbReference type="InterPro" id="IPR029044">
    <property type="entry name" value="Nucleotide-diphossugar_trans"/>
</dbReference>